<dbReference type="RefSeq" id="WP_012185161.1">
    <property type="nucleotide sequence ID" value="NC_009954.1"/>
</dbReference>
<evidence type="ECO:0000259" key="1">
    <source>
        <dbReference type="Pfam" id="PF01656"/>
    </source>
</evidence>
<evidence type="ECO:0000313" key="3">
    <source>
        <dbReference type="Proteomes" id="UP000001137"/>
    </source>
</evidence>
<dbReference type="Gene3D" id="3.40.50.300">
    <property type="entry name" value="P-loop containing nucleotide triphosphate hydrolases"/>
    <property type="match status" value="1"/>
</dbReference>
<protein>
    <recommendedName>
        <fullName evidence="1">CobQ/CobB/MinD/ParA nucleotide binding domain-containing protein</fullName>
    </recommendedName>
</protein>
<dbReference type="GO" id="GO:0009898">
    <property type="term" value="C:cytoplasmic side of plasma membrane"/>
    <property type="evidence" value="ECO:0007669"/>
    <property type="project" value="TreeGrafter"/>
</dbReference>
<accession>A8M9R0</accession>
<dbReference type="eggNOG" id="arCOG05644">
    <property type="taxonomic scope" value="Archaea"/>
</dbReference>
<organism evidence="2 3">
    <name type="scientific">Caldivirga maquilingensis (strain ATCC 700844 / DSM 13496 / JCM 10307 / IC-167)</name>
    <dbReference type="NCBI Taxonomy" id="397948"/>
    <lineage>
        <taxon>Archaea</taxon>
        <taxon>Thermoproteota</taxon>
        <taxon>Thermoprotei</taxon>
        <taxon>Thermoproteales</taxon>
        <taxon>Thermoproteaceae</taxon>
        <taxon>Caldivirga</taxon>
    </lineage>
</organism>
<dbReference type="PANTHER" id="PTHR43384">
    <property type="entry name" value="SEPTUM SITE-DETERMINING PROTEIN MIND HOMOLOG, CHLOROPLASTIC-RELATED"/>
    <property type="match status" value="1"/>
</dbReference>
<reference evidence="2 3" key="1">
    <citation type="submission" date="2007-10" db="EMBL/GenBank/DDBJ databases">
        <title>Complete sequence of Caldivirga maquilingensis IC-167.</title>
        <authorList>
            <consortium name="US DOE Joint Genome Institute"/>
            <person name="Copeland A."/>
            <person name="Lucas S."/>
            <person name="Lapidus A."/>
            <person name="Barry K."/>
            <person name="Glavina del Rio T."/>
            <person name="Dalin E."/>
            <person name="Tice H."/>
            <person name="Pitluck S."/>
            <person name="Saunders E."/>
            <person name="Brettin T."/>
            <person name="Bruce D."/>
            <person name="Detter J.C."/>
            <person name="Han C."/>
            <person name="Schmutz J."/>
            <person name="Larimer F."/>
            <person name="Land M."/>
            <person name="Hauser L."/>
            <person name="Kyrpides N."/>
            <person name="Ivanova N."/>
            <person name="Biddle J.F."/>
            <person name="Zhang Z."/>
            <person name="Fitz-Gibbon S.T."/>
            <person name="Lowe T.M."/>
            <person name="Saltikov C."/>
            <person name="House C.H."/>
            <person name="Richardson P."/>
        </authorList>
    </citation>
    <scope>NUCLEOTIDE SEQUENCE [LARGE SCALE GENOMIC DNA]</scope>
    <source>
        <strain evidence="3">ATCC 700844 / DSM 13496 / JCM 10307 / IC-167</strain>
    </source>
</reference>
<dbReference type="OrthoDB" id="27282at2157"/>
<dbReference type="GO" id="GO:0016887">
    <property type="term" value="F:ATP hydrolysis activity"/>
    <property type="evidence" value="ECO:0007669"/>
    <property type="project" value="TreeGrafter"/>
</dbReference>
<keyword evidence="3" id="KW-1185">Reference proteome</keyword>
<proteinExistence type="predicted"/>
<name>A8M9R0_CALMQ</name>
<dbReference type="InterPro" id="IPR002586">
    <property type="entry name" value="CobQ/CobB/MinD/ParA_Nub-bd_dom"/>
</dbReference>
<feature type="domain" description="CobQ/CobB/MinD/ParA nucleotide binding" evidence="1">
    <location>
        <begin position="7"/>
        <end position="192"/>
    </location>
</feature>
<dbReference type="GO" id="GO:0005829">
    <property type="term" value="C:cytosol"/>
    <property type="evidence" value="ECO:0007669"/>
    <property type="project" value="TreeGrafter"/>
</dbReference>
<dbReference type="GeneID" id="5710248"/>
<dbReference type="GO" id="GO:0005524">
    <property type="term" value="F:ATP binding"/>
    <property type="evidence" value="ECO:0007669"/>
    <property type="project" value="TreeGrafter"/>
</dbReference>
<dbReference type="SUPFAM" id="SSF52540">
    <property type="entry name" value="P-loop containing nucleoside triphosphate hydrolases"/>
    <property type="match status" value="1"/>
</dbReference>
<dbReference type="Proteomes" id="UP000001137">
    <property type="component" value="Chromosome"/>
</dbReference>
<dbReference type="KEGG" id="cma:Cmaq_0087"/>
<dbReference type="InterPro" id="IPR027417">
    <property type="entry name" value="P-loop_NTPase"/>
</dbReference>
<gene>
    <name evidence="2" type="ordered locus">Cmaq_0087</name>
</gene>
<dbReference type="STRING" id="397948.Cmaq_0087"/>
<sequence length="266" mass="29390">MTIIITVVSGSKGGTGKTTIAVNTATLAAYRLRGSSPYPVVLLDLGVDNGSASKVLLGSLTKVNYTLSDYLTGKINNPLYALYLKSWVIGNEEMRLVFSVPGSIVEGLPLFKLRYIIRVIMEYLKPIMMVIDTPSVGFTRQFLEPILSESTYVIPVTTVDHSSIESLSSIVGFIKGIKSNATILPPILNMFDYKYPVDPTTGKEWVKVVEEITGIKPYTVAYDKLLYVTRQAMEVEVLKLSPSESPALRDIIKYFNEVVLPLTTKH</sequence>
<evidence type="ECO:0000313" key="2">
    <source>
        <dbReference type="EMBL" id="ABW00941.1"/>
    </source>
</evidence>
<dbReference type="GO" id="GO:0051782">
    <property type="term" value="P:negative regulation of cell division"/>
    <property type="evidence" value="ECO:0007669"/>
    <property type="project" value="TreeGrafter"/>
</dbReference>
<dbReference type="Pfam" id="PF01656">
    <property type="entry name" value="CbiA"/>
    <property type="match status" value="1"/>
</dbReference>
<dbReference type="AlphaFoldDB" id="A8M9R0"/>
<dbReference type="HOGENOM" id="CLU_1044281_0_0_2"/>
<dbReference type="InterPro" id="IPR050625">
    <property type="entry name" value="ParA/MinD_ATPase"/>
</dbReference>
<dbReference type="PANTHER" id="PTHR43384:SF10">
    <property type="entry name" value="ATPASE INVOLVED IN CHROMOSOME PARTITIONING, PARA_MIND FAMILY"/>
    <property type="match status" value="1"/>
</dbReference>
<dbReference type="EMBL" id="CP000852">
    <property type="protein sequence ID" value="ABW00941.1"/>
    <property type="molecule type" value="Genomic_DNA"/>
</dbReference>